<comment type="caution">
    <text evidence="1">The sequence shown here is derived from an EMBL/GenBank/DDBJ whole genome shotgun (WGS) entry which is preliminary data.</text>
</comment>
<evidence type="ECO:0000313" key="1">
    <source>
        <dbReference type="EMBL" id="NBL63581.1"/>
    </source>
</evidence>
<dbReference type="EMBL" id="JAABLM010000001">
    <property type="protein sequence ID" value="NBL63581.1"/>
    <property type="molecule type" value="Genomic_DNA"/>
</dbReference>
<sequence length="168" mass="18188">MKQYFLIAIVSLGIYDNVNAQTVIEQQTTTSVSALLNFKTGTTNGLILPAVQALPTTPANGTFLFDRNDSKVKMRQNGVWVDLSATGNSSTLVGYSGTVENNKKTVIGATESTADGVLVLESTNKALVLPHVANPHLTVKSPYPGMMCYDTNRKALAVFDGNVWNYWK</sequence>
<keyword evidence="2" id="KW-1185">Reference proteome</keyword>
<evidence type="ECO:0000313" key="2">
    <source>
        <dbReference type="Proteomes" id="UP000798602"/>
    </source>
</evidence>
<gene>
    <name evidence="1" type="ORF">GV828_00015</name>
</gene>
<proteinExistence type="predicted"/>
<protein>
    <submittedName>
        <fullName evidence="1">Uncharacterized protein</fullName>
    </submittedName>
</protein>
<accession>A0ABW9Z5Q2</accession>
<name>A0ABW9Z5Q2_9FLAO</name>
<dbReference type="RefSeq" id="WP_166535420.1">
    <property type="nucleotide sequence ID" value="NZ_JAABLM010000001.1"/>
</dbReference>
<dbReference type="Proteomes" id="UP000798602">
    <property type="component" value="Unassembled WGS sequence"/>
</dbReference>
<reference evidence="2" key="1">
    <citation type="submission" date="2020-01" db="EMBL/GenBank/DDBJ databases">
        <title>Sphingomonas sp. strain CSW-10.</title>
        <authorList>
            <person name="Chen W.-M."/>
        </authorList>
    </citation>
    <scope>NUCLEOTIDE SEQUENCE [LARGE SCALE GENOMIC DNA]</scope>
    <source>
        <strain evidence="2">NST-5</strain>
    </source>
</reference>
<organism evidence="1 2">
    <name type="scientific">Flavobacterium ichthyis</name>
    <dbReference type="NCBI Taxonomy" id="2698827"/>
    <lineage>
        <taxon>Bacteria</taxon>
        <taxon>Pseudomonadati</taxon>
        <taxon>Bacteroidota</taxon>
        <taxon>Flavobacteriia</taxon>
        <taxon>Flavobacteriales</taxon>
        <taxon>Flavobacteriaceae</taxon>
        <taxon>Flavobacterium</taxon>
    </lineage>
</organism>